<evidence type="ECO:0000259" key="7">
    <source>
        <dbReference type="PROSITE" id="PS50089"/>
    </source>
</evidence>
<feature type="region of interest" description="Disordered" evidence="6">
    <location>
        <begin position="303"/>
        <end position="335"/>
    </location>
</feature>
<evidence type="ECO:0000313" key="9">
    <source>
        <dbReference type="Proteomes" id="UP000256964"/>
    </source>
</evidence>
<dbReference type="InterPro" id="IPR017907">
    <property type="entry name" value="Znf_RING_CS"/>
</dbReference>
<feature type="domain" description="RING-type" evidence="7">
    <location>
        <begin position="10"/>
        <end position="49"/>
    </location>
</feature>
<evidence type="ECO:0000256" key="1">
    <source>
        <dbReference type="ARBA" id="ARBA00022723"/>
    </source>
</evidence>
<evidence type="ECO:0000256" key="5">
    <source>
        <dbReference type="SAM" id="Coils"/>
    </source>
</evidence>
<dbReference type="InterPro" id="IPR001841">
    <property type="entry name" value="Znf_RING"/>
</dbReference>
<dbReference type="AlphaFoldDB" id="A0A371DPL6"/>
<keyword evidence="2 4" id="KW-0863">Zinc-finger</keyword>
<dbReference type="InterPro" id="IPR013083">
    <property type="entry name" value="Znf_RING/FYVE/PHD"/>
</dbReference>
<dbReference type="Gene3D" id="3.30.40.10">
    <property type="entry name" value="Zinc/RING finger domain, C3HC4 (zinc finger)"/>
    <property type="match status" value="1"/>
</dbReference>
<keyword evidence="1" id="KW-0479">Metal-binding</keyword>
<dbReference type="PROSITE" id="PS50089">
    <property type="entry name" value="ZF_RING_2"/>
    <property type="match status" value="1"/>
</dbReference>
<dbReference type="Proteomes" id="UP000256964">
    <property type="component" value="Unassembled WGS sequence"/>
</dbReference>
<proteinExistence type="predicted"/>
<gene>
    <name evidence="8" type="ORF">OH76DRAFT_966194</name>
</gene>
<dbReference type="PROSITE" id="PS00518">
    <property type="entry name" value="ZF_RING_1"/>
    <property type="match status" value="1"/>
</dbReference>
<dbReference type="EMBL" id="KZ857384">
    <property type="protein sequence ID" value="RDX54477.1"/>
    <property type="molecule type" value="Genomic_DNA"/>
</dbReference>
<evidence type="ECO:0000256" key="6">
    <source>
        <dbReference type="SAM" id="MobiDB-lite"/>
    </source>
</evidence>
<accession>A0A371DPL6</accession>
<dbReference type="OrthoDB" id="6105938at2759"/>
<dbReference type="SMART" id="SM00184">
    <property type="entry name" value="RING"/>
    <property type="match status" value="1"/>
</dbReference>
<evidence type="ECO:0000256" key="2">
    <source>
        <dbReference type="ARBA" id="ARBA00022771"/>
    </source>
</evidence>
<dbReference type="Pfam" id="PF13920">
    <property type="entry name" value="zf-C3HC4_3"/>
    <property type="match status" value="1"/>
</dbReference>
<keyword evidence="9" id="KW-1185">Reference proteome</keyword>
<evidence type="ECO:0000313" key="8">
    <source>
        <dbReference type="EMBL" id="RDX54477.1"/>
    </source>
</evidence>
<dbReference type="GO" id="GO:0008270">
    <property type="term" value="F:zinc ion binding"/>
    <property type="evidence" value="ECO:0007669"/>
    <property type="project" value="UniProtKB-KW"/>
</dbReference>
<keyword evidence="5" id="KW-0175">Coiled coil</keyword>
<organism evidence="8 9">
    <name type="scientific">Lentinus brumalis</name>
    <dbReference type="NCBI Taxonomy" id="2498619"/>
    <lineage>
        <taxon>Eukaryota</taxon>
        <taxon>Fungi</taxon>
        <taxon>Dikarya</taxon>
        <taxon>Basidiomycota</taxon>
        <taxon>Agaricomycotina</taxon>
        <taxon>Agaricomycetes</taxon>
        <taxon>Polyporales</taxon>
        <taxon>Polyporaceae</taxon>
        <taxon>Lentinus</taxon>
    </lineage>
</organism>
<name>A0A371DPL6_9APHY</name>
<sequence length="364" mass="41059">MLVLHPSSQCDVCLEGYYGSKEPVSIACGHTFCNRCLQSLPKPACPLCRSRIESDDVRRVRVDKTHLPPSTPSLSFADIDAARRLQAQSTRLVLHGGSTDEYRELIGELGSWLETQHAQEHGDLRATHVLLWKYGETQKKLESQKRRVVTAEDKIAVVEQNCSDRIAAVEQTCSDLQRQIDEEREHLNAQLQEERELSAAKYEELEQKSFEERELLLAAERELEEDKARLAKECEEWRTKVRGPSVCFVWPVSLTLLFLSVTRFRMNVAALLTSWLRLSVMVLLDPTSLSTLIFTIGRLIPSPPSPTMSQTETPSRTRTRSSSSPQCRSPSSSQTYLPACPISTLSQTTSTTPLMKRSIRAILC</sequence>
<dbReference type="SUPFAM" id="SSF57850">
    <property type="entry name" value="RING/U-box"/>
    <property type="match status" value="1"/>
</dbReference>
<protein>
    <recommendedName>
        <fullName evidence="7">RING-type domain-containing protein</fullName>
    </recommendedName>
</protein>
<dbReference type="STRING" id="139420.A0A371DPL6"/>
<feature type="coiled-coil region" evidence="5">
    <location>
        <begin position="134"/>
        <end position="240"/>
    </location>
</feature>
<dbReference type="InterPro" id="IPR050143">
    <property type="entry name" value="TRIM/RBCC"/>
</dbReference>
<evidence type="ECO:0000256" key="3">
    <source>
        <dbReference type="ARBA" id="ARBA00022833"/>
    </source>
</evidence>
<feature type="compositionally biased region" description="Low complexity" evidence="6">
    <location>
        <begin position="309"/>
        <end position="335"/>
    </location>
</feature>
<keyword evidence="3" id="KW-0862">Zinc</keyword>
<reference evidence="8 9" key="1">
    <citation type="journal article" date="2018" name="Biotechnol. Biofuels">
        <title>Integrative visual omics of the white-rot fungus Polyporus brumalis exposes the biotechnological potential of its oxidative enzymes for delignifying raw plant biomass.</title>
        <authorList>
            <person name="Miyauchi S."/>
            <person name="Rancon A."/>
            <person name="Drula E."/>
            <person name="Hage H."/>
            <person name="Chaduli D."/>
            <person name="Favel A."/>
            <person name="Grisel S."/>
            <person name="Henrissat B."/>
            <person name="Herpoel-Gimbert I."/>
            <person name="Ruiz-Duenas F.J."/>
            <person name="Chevret D."/>
            <person name="Hainaut M."/>
            <person name="Lin J."/>
            <person name="Wang M."/>
            <person name="Pangilinan J."/>
            <person name="Lipzen A."/>
            <person name="Lesage-Meessen L."/>
            <person name="Navarro D."/>
            <person name="Riley R."/>
            <person name="Grigoriev I.V."/>
            <person name="Zhou S."/>
            <person name="Raouche S."/>
            <person name="Rosso M.N."/>
        </authorList>
    </citation>
    <scope>NUCLEOTIDE SEQUENCE [LARGE SCALE GENOMIC DNA]</scope>
    <source>
        <strain evidence="8 9">BRFM 1820</strain>
    </source>
</reference>
<evidence type="ECO:0000256" key="4">
    <source>
        <dbReference type="PROSITE-ProRule" id="PRU00175"/>
    </source>
</evidence>
<dbReference type="PANTHER" id="PTHR24103">
    <property type="entry name" value="E3 UBIQUITIN-PROTEIN LIGASE TRIM"/>
    <property type="match status" value="1"/>
</dbReference>